<dbReference type="Gene3D" id="3.30.559.30">
    <property type="entry name" value="Nonribosomal peptide synthetase, condensation domain"/>
    <property type="match status" value="1"/>
</dbReference>
<sequence>MISFAGTRSGRAPLTWGQRAIWDAIRRTAPDDRYFNFGRVLEVPRGARPASVAYVSRGIGLLVERHEALRTLVGPGACQDLRDRGVLPVRIAAGADPDLVLAELSATAFDYADEWPLRVGLVTGGGPLHEDEVTHVVLVFCHMAADGLGAEQVVRDLRLFLLRGGLPGDPPPQPLDLARWQESVAGRRQAAAAATHWEREYRRIPATMFDLPSGAAERPPVRRAALSSPAIDLAAQRLAVRHGTSTSTVLLTAVSALVAEVTGHETVAVLPIVSNRFGRDTRTAVTTLSQEGLFVLGTGGSSGGPVRTRPGAGFADLLAAARAAVLRAYRSGYHDPGDRERIVAETSRERGVPIHPYCCFNDMRFTERATDHDDELIRRAPSETSLTWPLSQDELNCRFCVHVSDATRVSVTADTRWLSKADIERYLLGLERLLVEAALR</sequence>
<organism evidence="2 3">
    <name type="scientific">Microtetraspora glauca</name>
    <dbReference type="NCBI Taxonomy" id="1996"/>
    <lineage>
        <taxon>Bacteria</taxon>
        <taxon>Bacillati</taxon>
        <taxon>Actinomycetota</taxon>
        <taxon>Actinomycetes</taxon>
        <taxon>Streptosporangiales</taxon>
        <taxon>Streptosporangiaceae</taxon>
        <taxon>Microtetraspora</taxon>
    </lineage>
</organism>
<proteinExistence type="predicted"/>
<dbReference type="InterPro" id="IPR023213">
    <property type="entry name" value="CAT-like_dom_sf"/>
</dbReference>
<dbReference type="Proteomes" id="UP001551675">
    <property type="component" value="Unassembled WGS sequence"/>
</dbReference>
<name>A0ABV3GCN2_MICGL</name>
<dbReference type="SUPFAM" id="SSF52777">
    <property type="entry name" value="CoA-dependent acyltransferases"/>
    <property type="match status" value="2"/>
</dbReference>
<protein>
    <submittedName>
        <fullName evidence="2">Condensation domain-containing protein</fullName>
    </submittedName>
</protein>
<keyword evidence="3" id="KW-1185">Reference proteome</keyword>
<comment type="caution">
    <text evidence="2">The sequence shown here is derived from an EMBL/GenBank/DDBJ whole genome shotgun (WGS) entry which is preliminary data.</text>
</comment>
<gene>
    <name evidence="2" type="ORF">AB0I59_12235</name>
</gene>
<evidence type="ECO:0000313" key="3">
    <source>
        <dbReference type="Proteomes" id="UP001551675"/>
    </source>
</evidence>
<accession>A0ABV3GCN2</accession>
<dbReference type="Gene3D" id="3.30.559.10">
    <property type="entry name" value="Chloramphenicol acetyltransferase-like domain"/>
    <property type="match status" value="1"/>
</dbReference>
<evidence type="ECO:0000313" key="2">
    <source>
        <dbReference type="EMBL" id="MEV0969396.1"/>
    </source>
</evidence>
<dbReference type="EMBL" id="JBFALK010000005">
    <property type="protein sequence ID" value="MEV0969396.1"/>
    <property type="molecule type" value="Genomic_DNA"/>
</dbReference>
<evidence type="ECO:0000259" key="1">
    <source>
        <dbReference type="Pfam" id="PF00668"/>
    </source>
</evidence>
<feature type="domain" description="Condensation" evidence="1">
    <location>
        <begin position="54"/>
        <end position="333"/>
    </location>
</feature>
<dbReference type="RefSeq" id="WP_358132331.1">
    <property type="nucleotide sequence ID" value="NZ_JBFALK010000005.1"/>
</dbReference>
<dbReference type="InterPro" id="IPR001242">
    <property type="entry name" value="Condensation_dom"/>
</dbReference>
<dbReference type="Pfam" id="PF00668">
    <property type="entry name" value="Condensation"/>
    <property type="match status" value="1"/>
</dbReference>
<reference evidence="2 3" key="1">
    <citation type="submission" date="2024-06" db="EMBL/GenBank/DDBJ databases">
        <title>The Natural Products Discovery Center: Release of the First 8490 Sequenced Strains for Exploring Actinobacteria Biosynthetic Diversity.</title>
        <authorList>
            <person name="Kalkreuter E."/>
            <person name="Kautsar S.A."/>
            <person name="Yang D."/>
            <person name="Bader C.D."/>
            <person name="Teijaro C.N."/>
            <person name="Fluegel L."/>
            <person name="Davis C.M."/>
            <person name="Simpson J.R."/>
            <person name="Lauterbach L."/>
            <person name="Steele A.D."/>
            <person name="Gui C."/>
            <person name="Meng S."/>
            <person name="Li G."/>
            <person name="Viehrig K."/>
            <person name="Ye F."/>
            <person name="Su P."/>
            <person name="Kiefer A.F."/>
            <person name="Nichols A."/>
            <person name="Cepeda A.J."/>
            <person name="Yan W."/>
            <person name="Fan B."/>
            <person name="Jiang Y."/>
            <person name="Adhikari A."/>
            <person name="Zheng C.-J."/>
            <person name="Schuster L."/>
            <person name="Cowan T.M."/>
            <person name="Smanski M.J."/>
            <person name="Chevrette M.G."/>
            <person name="De Carvalho L.P.S."/>
            <person name="Shen B."/>
        </authorList>
    </citation>
    <scope>NUCLEOTIDE SEQUENCE [LARGE SCALE GENOMIC DNA]</scope>
    <source>
        <strain evidence="2 3">NPDC050100</strain>
    </source>
</reference>